<evidence type="ECO:0000259" key="1">
    <source>
        <dbReference type="Pfam" id="PF00651"/>
    </source>
</evidence>
<dbReference type="InterPro" id="IPR011333">
    <property type="entry name" value="SKP1/BTB/POZ_sf"/>
</dbReference>
<dbReference type="Proteomes" id="UP000807353">
    <property type="component" value="Unassembled WGS sequence"/>
</dbReference>
<reference evidence="2" key="1">
    <citation type="submission" date="2020-11" db="EMBL/GenBank/DDBJ databases">
        <authorList>
            <consortium name="DOE Joint Genome Institute"/>
            <person name="Ahrendt S."/>
            <person name="Riley R."/>
            <person name="Andreopoulos W."/>
            <person name="Labutti K."/>
            <person name="Pangilinan J."/>
            <person name="Ruiz-Duenas F.J."/>
            <person name="Barrasa J.M."/>
            <person name="Sanchez-Garcia M."/>
            <person name="Camarero S."/>
            <person name="Miyauchi S."/>
            <person name="Serrano A."/>
            <person name="Linde D."/>
            <person name="Babiker R."/>
            <person name="Drula E."/>
            <person name="Ayuso-Fernandez I."/>
            <person name="Pacheco R."/>
            <person name="Padilla G."/>
            <person name="Ferreira P."/>
            <person name="Barriuso J."/>
            <person name="Kellner H."/>
            <person name="Castanera R."/>
            <person name="Alfaro M."/>
            <person name="Ramirez L."/>
            <person name="Pisabarro A.G."/>
            <person name="Kuo A."/>
            <person name="Tritt A."/>
            <person name="Lipzen A."/>
            <person name="He G."/>
            <person name="Yan M."/>
            <person name="Ng V."/>
            <person name="Cullen D."/>
            <person name="Martin F."/>
            <person name="Rosso M.-N."/>
            <person name="Henrissat B."/>
            <person name="Hibbett D."/>
            <person name="Martinez A.T."/>
            <person name="Grigoriev I.V."/>
        </authorList>
    </citation>
    <scope>NUCLEOTIDE SEQUENCE</scope>
    <source>
        <strain evidence="2">CBS 247.69</strain>
    </source>
</reference>
<dbReference type="Pfam" id="PF00651">
    <property type="entry name" value="BTB"/>
    <property type="match status" value="1"/>
</dbReference>
<evidence type="ECO:0000313" key="3">
    <source>
        <dbReference type="Proteomes" id="UP000807353"/>
    </source>
</evidence>
<accession>A0A9P5XVU7</accession>
<organism evidence="2 3">
    <name type="scientific">Collybia nuda</name>
    <dbReference type="NCBI Taxonomy" id="64659"/>
    <lineage>
        <taxon>Eukaryota</taxon>
        <taxon>Fungi</taxon>
        <taxon>Dikarya</taxon>
        <taxon>Basidiomycota</taxon>
        <taxon>Agaricomycotina</taxon>
        <taxon>Agaricomycetes</taxon>
        <taxon>Agaricomycetidae</taxon>
        <taxon>Agaricales</taxon>
        <taxon>Tricholomatineae</taxon>
        <taxon>Clitocybaceae</taxon>
        <taxon>Collybia</taxon>
    </lineage>
</organism>
<feature type="domain" description="BTB" evidence="1">
    <location>
        <begin position="27"/>
        <end position="123"/>
    </location>
</feature>
<dbReference type="OrthoDB" id="3057577at2759"/>
<keyword evidence="3" id="KW-1185">Reference proteome</keyword>
<comment type="caution">
    <text evidence="2">The sequence shown here is derived from an EMBL/GenBank/DDBJ whole genome shotgun (WGS) entry which is preliminary data.</text>
</comment>
<dbReference type="InterPro" id="IPR000210">
    <property type="entry name" value="BTB/POZ_dom"/>
</dbReference>
<protein>
    <recommendedName>
        <fullName evidence="1">BTB domain-containing protein</fullName>
    </recommendedName>
</protein>
<dbReference type="AlphaFoldDB" id="A0A9P5XVU7"/>
<dbReference type="EMBL" id="MU150363">
    <property type="protein sequence ID" value="KAF9457634.1"/>
    <property type="molecule type" value="Genomic_DNA"/>
</dbReference>
<evidence type="ECO:0000313" key="2">
    <source>
        <dbReference type="EMBL" id="KAF9457634.1"/>
    </source>
</evidence>
<dbReference type="SUPFAM" id="SSF54695">
    <property type="entry name" value="POZ domain"/>
    <property type="match status" value="1"/>
</dbReference>
<sequence length="274" mass="31229">MGKKRDTPSEDVKPRVSCEISECLLPIDVILQSSDGVRFAAHSINLEIYSSAFPPAAFGPTPDEIVHLPESSEVIRLLLRYMHHHRQPDSEVITFDVLEGLAEAVEKYVIYSAMEVCKIKMKEAISDHPLEVLVYAAKHGYPDMCDKAAPATLSYSLEDIKKYLQHRIGIFIFMAKVQYRECWLELIDFAYKDPEVLPHCLHRGGIRECEKWVPFHHAVITEIRVDPSRMAGIKSLIESKKYLIECLQCNSRANYWASTLSTRITSVPNFSSFL</sequence>
<dbReference type="Gene3D" id="3.30.710.10">
    <property type="entry name" value="Potassium Channel Kv1.1, Chain A"/>
    <property type="match status" value="1"/>
</dbReference>
<gene>
    <name evidence="2" type="ORF">BDZ94DRAFT_1272645</name>
</gene>
<proteinExistence type="predicted"/>
<name>A0A9P5XVU7_9AGAR</name>